<evidence type="ECO:0000313" key="1">
    <source>
        <dbReference type="EMBL" id="KGN61369.1"/>
    </source>
</evidence>
<evidence type="ECO:0008006" key="3">
    <source>
        <dbReference type="Google" id="ProtNLM"/>
    </source>
</evidence>
<reference evidence="1 2" key="1">
    <citation type="journal article" date="2009" name="Nat. Genet.">
        <title>The genome of the cucumber, Cucumis sativus L.</title>
        <authorList>
            <person name="Huang S."/>
            <person name="Li R."/>
            <person name="Zhang Z."/>
            <person name="Li L."/>
            <person name="Gu X."/>
            <person name="Fan W."/>
            <person name="Lucas W.J."/>
            <person name="Wang X."/>
            <person name="Xie B."/>
            <person name="Ni P."/>
            <person name="Ren Y."/>
            <person name="Zhu H."/>
            <person name="Li J."/>
            <person name="Lin K."/>
            <person name="Jin W."/>
            <person name="Fei Z."/>
            <person name="Li G."/>
            <person name="Staub J."/>
            <person name="Kilian A."/>
            <person name="van der Vossen E.A."/>
            <person name="Wu Y."/>
            <person name="Guo J."/>
            <person name="He J."/>
            <person name="Jia Z."/>
            <person name="Ren Y."/>
            <person name="Tian G."/>
            <person name="Lu Y."/>
            <person name="Ruan J."/>
            <person name="Qian W."/>
            <person name="Wang M."/>
            <person name="Huang Q."/>
            <person name="Li B."/>
            <person name="Xuan Z."/>
            <person name="Cao J."/>
            <person name="Asan"/>
            <person name="Wu Z."/>
            <person name="Zhang J."/>
            <person name="Cai Q."/>
            <person name="Bai Y."/>
            <person name="Zhao B."/>
            <person name="Han Y."/>
            <person name="Li Y."/>
            <person name="Li X."/>
            <person name="Wang S."/>
            <person name="Shi Q."/>
            <person name="Liu S."/>
            <person name="Cho W.K."/>
            <person name="Kim J.Y."/>
            <person name="Xu Y."/>
            <person name="Heller-Uszynska K."/>
            <person name="Miao H."/>
            <person name="Cheng Z."/>
            <person name="Zhang S."/>
            <person name="Wu J."/>
            <person name="Yang Y."/>
            <person name="Kang H."/>
            <person name="Li M."/>
            <person name="Liang H."/>
            <person name="Ren X."/>
            <person name="Shi Z."/>
            <person name="Wen M."/>
            <person name="Jian M."/>
            <person name="Yang H."/>
            <person name="Zhang G."/>
            <person name="Yang Z."/>
            <person name="Chen R."/>
            <person name="Liu S."/>
            <person name="Li J."/>
            <person name="Ma L."/>
            <person name="Liu H."/>
            <person name="Zhou Y."/>
            <person name="Zhao J."/>
            <person name="Fang X."/>
            <person name="Li G."/>
            <person name="Fang L."/>
            <person name="Li Y."/>
            <person name="Liu D."/>
            <person name="Zheng H."/>
            <person name="Zhang Y."/>
            <person name="Qin N."/>
            <person name="Li Z."/>
            <person name="Yang G."/>
            <person name="Yang S."/>
            <person name="Bolund L."/>
            <person name="Kristiansen K."/>
            <person name="Zheng H."/>
            <person name="Li S."/>
            <person name="Zhang X."/>
            <person name="Yang H."/>
            <person name="Wang J."/>
            <person name="Sun R."/>
            <person name="Zhang B."/>
            <person name="Jiang S."/>
            <person name="Wang J."/>
            <person name="Du Y."/>
            <person name="Li S."/>
        </authorList>
    </citation>
    <scope>NUCLEOTIDE SEQUENCE [LARGE SCALE GENOMIC DNA]</scope>
    <source>
        <strain evidence="2">cv. 9930</strain>
    </source>
</reference>
<proteinExistence type="predicted"/>
<dbReference type="PANTHER" id="PTHR33116">
    <property type="entry name" value="REVERSE TRANSCRIPTASE ZINC-BINDING DOMAIN-CONTAINING PROTEIN-RELATED-RELATED"/>
    <property type="match status" value="1"/>
</dbReference>
<dbReference type="Proteomes" id="UP000029981">
    <property type="component" value="Chromosome 2"/>
</dbReference>
<gene>
    <name evidence="1" type="ORF">Csa_2G100020</name>
</gene>
<evidence type="ECO:0000313" key="2">
    <source>
        <dbReference type="Proteomes" id="UP000029981"/>
    </source>
</evidence>
<organism evidence="1 2">
    <name type="scientific">Cucumis sativus</name>
    <name type="common">Cucumber</name>
    <dbReference type="NCBI Taxonomy" id="3659"/>
    <lineage>
        <taxon>Eukaryota</taxon>
        <taxon>Viridiplantae</taxon>
        <taxon>Streptophyta</taxon>
        <taxon>Embryophyta</taxon>
        <taxon>Tracheophyta</taxon>
        <taxon>Spermatophyta</taxon>
        <taxon>Magnoliopsida</taxon>
        <taxon>eudicotyledons</taxon>
        <taxon>Gunneridae</taxon>
        <taxon>Pentapetalae</taxon>
        <taxon>rosids</taxon>
        <taxon>fabids</taxon>
        <taxon>Cucurbitales</taxon>
        <taxon>Cucurbitaceae</taxon>
        <taxon>Benincaseae</taxon>
        <taxon>Cucumis</taxon>
    </lineage>
</organism>
<accession>A0A0A0LJW8</accession>
<dbReference type="STRING" id="3659.A0A0A0LJW8"/>
<protein>
    <recommendedName>
        <fullName evidence="3">Reverse transcriptase domain-containing protein</fullName>
    </recommendedName>
</protein>
<reference evidence="1 2" key="2">
    <citation type="journal article" date="2009" name="PLoS ONE">
        <title>An integrated genetic and cytogenetic map of the cucumber genome.</title>
        <authorList>
            <person name="Ren Y."/>
            <person name="Zhang Z."/>
            <person name="Liu J."/>
            <person name="Staub J.E."/>
            <person name="Han Y."/>
            <person name="Cheng Z."/>
            <person name="Li X."/>
            <person name="Lu J."/>
            <person name="Miao H."/>
            <person name="Kang H."/>
            <person name="Xie B."/>
            <person name="Gu X."/>
            <person name="Wang X."/>
            <person name="Du Y."/>
            <person name="Jin W."/>
            <person name="Huang S."/>
        </authorList>
    </citation>
    <scope>NUCLEOTIDE SEQUENCE [LARGE SCALE GENOMIC DNA]</scope>
    <source>
        <strain evidence="2">cv. 9930</strain>
    </source>
</reference>
<dbReference type="Gramene" id="KGN61369">
    <property type="protein sequence ID" value="KGN61369"/>
    <property type="gene ID" value="Csa_2G100020"/>
</dbReference>
<reference evidence="1 2" key="4">
    <citation type="journal article" date="2011" name="BMC Genomics">
        <title>RNA-Seq improves annotation of protein-coding genes in the cucumber genome.</title>
        <authorList>
            <person name="Li Z."/>
            <person name="Zhang Z."/>
            <person name="Yan P."/>
            <person name="Huang S."/>
            <person name="Fei Z."/>
            <person name="Lin K."/>
        </authorList>
    </citation>
    <scope>NUCLEOTIDE SEQUENCE [LARGE SCALE GENOMIC DNA]</scope>
    <source>
        <strain evidence="2">cv. 9930</strain>
    </source>
</reference>
<dbReference type="EMBL" id="CM002923">
    <property type="protein sequence ID" value="KGN61369.1"/>
    <property type="molecule type" value="Genomic_DNA"/>
</dbReference>
<dbReference type="PANTHER" id="PTHR33116:SF75">
    <property type="entry name" value="RIBONUCLEASE H PROTEIN"/>
    <property type="match status" value="1"/>
</dbReference>
<name>A0A0A0LJW8_CUCSA</name>
<keyword evidence="2" id="KW-1185">Reference proteome</keyword>
<dbReference type="AlphaFoldDB" id="A0A0A0LJW8"/>
<reference evidence="1 2" key="3">
    <citation type="journal article" date="2010" name="BMC Genomics">
        <title>Transcriptome sequencing and comparative analysis of cucumber flowers with different sex types.</title>
        <authorList>
            <person name="Guo S."/>
            <person name="Zheng Y."/>
            <person name="Joung J.G."/>
            <person name="Liu S."/>
            <person name="Zhang Z."/>
            <person name="Crasta O.R."/>
            <person name="Sobral B.W."/>
            <person name="Xu Y."/>
            <person name="Huang S."/>
            <person name="Fei Z."/>
        </authorList>
    </citation>
    <scope>NUCLEOTIDE SEQUENCE [LARGE SCALE GENOMIC DNA]</scope>
    <source>
        <strain evidence="2">cv. 9930</strain>
    </source>
</reference>
<sequence length="90" mass="10573">MVEFFEEMLGLKINRNKCTIYDINSDQVKLQRWAEAFDCEVDSFPSCYLGLLLRGNSRAVSFWNPICEKIKKRLAMWKKGFLSKPSKLTF</sequence>
<dbReference type="OMA" id="CTIYDIN"/>